<accession>A0AC59EXA3</accession>
<reference evidence="1 2" key="1">
    <citation type="journal article" date="2013" name="Proc. Natl. Acad. Sci. U.S.A.">
        <title>Genome of Phaeocystis globosa virus PgV-16T highlights the common ancestry of the largest known DNA viruses infecting eukaryotes.</title>
        <authorList>
            <person name="Santini S."/>
            <person name="Jeudy S."/>
            <person name="Bartoli J."/>
            <person name="Poirot O."/>
            <person name="Lescot M."/>
            <person name="Abergel C."/>
            <person name="Barbe V."/>
            <person name="Wommack K.E."/>
            <person name="Noordeloos A.A."/>
            <person name="Brussaard C.P."/>
            <person name="Claverie J.M."/>
        </authorList>
    </citation>
    <scope>NUCLEOTIDE SEQUENCE [LARGE SCALE GENOMIC DNA]</scope>
    <source>
        <strain evidence="1 2">16T</strain>
    </source>
</reference>
<organism evidence="1 2">
    <name type="scientific">Phaeocystis globosa virus PgV-16T</name>
    <dbReference type="NCBI Taxonomy" id="3071227"/>
    <lineage>
        <taxon>Viruses</taxon>
        <taxon>Varidnaviria</taxon>
        <taxon>Bamfordvirae</taxon>
        <taxon>Nucleocytoviricota</taxon>
        <taxon>Megaviricetes</taxon>
        <taxon>Imitervirales</taxon>
        <taxon>Mesomimiviridae</taxon>
        <taxon>Tethysvirus</taxon>
        <taxon>Tethysvirus hollandense</taxon>
    </lineage>
</organism>
<sequence length="237" mass="27218">MQNNSDYQQYVNTVNGFITTLNNNAAYLNHTNQVIAHMFNCMDYAYNEQSNENSYMRTTNNRRRRLNMPDIERPASPLPEIPIVEPTPEVVEPTPEVVEPVTEPPQAPVNDIYSDMSVVNLTAAINRHITRMKYSDVENPVETFCAITQEEFEPDDIVGVFNNCKHIFNYDALISWLVREQTCPCCRSNILANTNLISYKDDETGQHLVLTLTQFSRYLIRDLFGGNLNEDLDMVAR</sequence>
<keyword evidence="2" id="KW-1185">Reference proteome</keyword>
<dbReference type="Proteomes" id="UP000204225">
    <property type="component" value="Segment"/>
</dbReference>
<evidence type="ECO:0000313" key="2">
    <source>
        <dbReference type="Proteomes" id="UP000204225"/>
    </source>
</evidence>
<name>A0AC59EXA3_9VIRU</name>
<gene>
    <name evidence="1" type="ORF">PGCG_00250</name>
</gene>
<protein>
    <submittedName>
        <fullName evidence="1">RING finger protein</fullName>
    </submittedName>
</protein>
<dbReference type="EMBL" id="KC662249">
    <property type="protein sequence ID" value="AGM15561.1"/>
    <property type="molecule type" value="Genomic_DNA"/>
</dbReference>
<evidence type="ECO:0000313" key="1">
    <source>
        <dbReference type="EMBL" id="AGM15561.1"/>
    </source>
</evidence>
<proteinExistence type="predicted"/>